<protein>
    <recommendedName>
        <fullName evidence="5">tRNA-queuosine alpha-mannosyltransferase</fullName>
        <ecNumber evidence="4">2.4.1.110</ecNumber>
    </recommendedName>
    <alternativeName>
        <fullName evidence="6">Glycosyltransferase-like domain-containing protein 1</fullName>
    </alternativeName>
</protein>
<comment type="catalytic activity">
    <reaction evidence="8">
        <text>queuosine(34) in tRNA(Asp) + GDP-alpha-D-mannose = O-4''-alpha-D-mannosylqueuosine(34) in tRNA(Asp) + GDP + H(+)</text>
        <dbReference type="Rhea" id="RHEA:12885"/>
        <dbReference type="Rhea" id="RHEA-COMP:18572"/>
        <dbReference type="Rhea" id="RHEA-COMP:18581"/>
        <dbReference type="ChEBI" id="CHEBI:15378"/>
        <dbReference type="ChEBI" id="CHEBI:57527"/>
        <dbReference type="ChEBI" id="CHEBI:58189"/>
        <dbReference type="ChEBI" id="CHEBI:194431"/>
        <dbReference type="ChEBI" id="CHEBI:194442"/>
        <dbReference type="EC" id="2.4.1.110"/>
    </reaction>
    <physiologicalReaction direction="left-to-right" evidence="8">
        <dbReference type="Rhea" id="RHEA:12886"/>
    </physiologicalReaction>
</comment>
<dbReference type="EC" id="2.4.1.110" evidence="4"/>
<dbReference type="InterPro" id="IPR022701">
    <property type="entry name" value="QTMAN_N"/>
</dbReference>
<dbReference type="GO" id="GO:0016438">
    <property type="term" value="F:tRNA-queuosine(34) beta-mannosyltransferase activity"/>
    <property type="evidence" value="ECO:0007669"/>
    <property type="project" value="UniProtKB-EC"/>
</dbReference>
<proteinExistence type="inferred from homology"/>
<keyword evidence="3" id="KW-0808">Transferase</keyword>
<reference evidence="12" key="1">
    <citation type="submission" date="2019-03" db="EMBL/GenBank/DDBJ databases">
        <authorList>
            <person name="Warren W.C."/>
            <person name="Johnson G.S."/>
        </authorList>
    </citation>
    <scope>NUCLEOTIDE SEQUENCE [LARGE SCALE GENOMIC DNA]</scope>
    <source>
        <strain evidence="12">Basenji</strain>
    </source>
</reference>
<dbReference type="Pfam" id="PF00534">
    <property type="entry name" value="Glycos_transf_1"/>
    <property type="match status" value="1"/>
</dbReference>
<evidence type="ECO:0000256" key="3">
    <source>
        <dbReference type="ARBA" id="ARBA00022679"/>
    </source>
</evidence>
<dbReference type="InterPro" id="IPR051862">
    <property type="entry name" value="GT-like_domain_containing_1"/>
</dbReference>
<reference evidence="12" key="2">
    <citation type="submission" date="2025-08" db="UniProtKB">
        <authorList>
            <consortium name="Ensembl"/>
        </authorList>
    </citation>
    <scope>IDENTIFICATION</scope>
</reference>
<dbReference type="Gene3D" id="3.40.50.2000">
    <property type="entry name" value="Glycogen Phosphorylase B"/>
    <property type="match status" value="1"/>
</dbReference>
<feature type="compositionally biased region" description="Basic residues" evidence="9">
    <location>
        <begin position="39"/>
        <end position="48"/>
    </location>
</feature>
<evidence type="ECO:0000256" key="1">
    <source>
        <dbReference type="ARBA" id="ARBA00009481"/>
    </source>
</evidence>
<evidence type="ECO:0000256" key="5">
    <source>
        <dbReference type="ARBA" id="ARBA00044539"/>
    </source>
</evidence>
<dbReference type="CDD" id="cd01635">
    <property type="entry name" value="Glycosyltransferase_GTB-type"/>
    <property type="match status" value="1"/>
</dbReference>
<keyword evidence="2" id="KW-0328">Glycosyltransferase</keyword>
<evidence type="ECO:0000256" key="6">
    <source>
        <dbReference type="ARBA" id="ARBA00044567"/>
    </source>
</evidence>
<evidence type="ECO:0000259" key="11">
    <source>
        <dbReference type="Pfam" id="PF12038"/>
    </source>
</evidence>
<feature type="domain" description="tRNA-queuosine alpha-mannosyltransferase N-terminal" evidence="11">
    <location>
        <begin position="84"/>
        <end position="248"/>
    </location>
</feature>
<evidence type="ECO:0000256" key="9">
    <source>
        <dbReference type="SAM" id="MobiDB-lite"/>
    </source>
</evidence>
<gene>
    <name evidence="12" type="primary">GTDC1</name>
</gene>
<dbReference type="Pfam" id="PF12038">
    <property type="entry name" value="QTMAN_N"/>
    <property type="match status" value="1"/>
</dbReference>
<evidence type="ECO:0000313" key="12">
    <source>
        <dbReference type="Ensembl" id="ENSCAFP00030025631.1"/>
    </source>
</evidence>
<name>A0A8C0NH25_CANLF</name>
<evidence type="ECO:0000259" key="10">
    <source>
        <dbReference type="Pfam" id="PF00534"/>
    </source>
</evidence>
<comment type="function">
    <text evidence="7">Glycosyltransferase that specifically catalyzes mannosylation of cytoplasmic tRNA(Asp) modified with queuosine at position 34 (queuosine(34)). Mannosylates the cyclopentene moiety of queuosine(34) in tRNA(Asp) to form mannosyl-queuosine(34). Mannosylation of queuosine(34) in tRNA(Asp) is required to slow-down elongation at cognate codons, GAC and GAU, thereby regulating protein translation.</text>
</comment>
<dbReference type="Proteomes" id="UP000694429">
    <property type="component" value="Chromosome 19"/>
</dbReference>
<dbReference type="Ensembl" id="ENSCAFT00030029413.1">
    <property type="protein sequence ID" value="ENSCAFP00030025631.1"/>
    <property type="gene ID" value="ENSCAFG00030015891.1"/>
</dbReference>
<sequence>MPQYPPRILSGCGSPSRKHRHRAGEGEPEPPAGEGGRGASRRGSRGASRRPGTSASVRLDICEERNQYIWIIRICEGLKRPMSLLIIEAFYGGSHKQLVDLLQEELEDCVLYTLPAKKWHWRARTSALYFSQNIPSSERYRILFASSVLNLTELAALRPDLGKLKKILYFHENQLVYPVKKCQERDFQYGYNQILSCLVADVVVFNSIFNMESFLTSIGKFMKLIPDHRPKDLESIIRPKCQVIYFPIRFPDVSREHDKDPESFFKVLMHLKDLGLNFHVSVLGETFTDVPDVFSESKKALGSSVIHWGYLPSKDDYFQVLCMADVVISTAKHEFFGVAMLEAVYCGCYPLCPKDLVYPEIFPAEYLYSTPEQLSKRLQNFCKRPDIIRKHLYKIVLSASSVRSVTRGGTSQHWLRVLSVVGKSLNRLPPHPKNKGLRDHFRSAFQSETGEPGISQLYGYEFQP</sequence>
<dbReference type="AlphaFoldDB" id="A0A8C0NH25"/>
<dbReference type="PANTHER" id="PTHR13615">
    <property type="entry name" value="GLYCOSYLTRANSFERASE-LIKE 1"/>
    <property type="match status" value="1"/>
</dbReference>
<evidence type="ECO:0000256" key="2">
    <source>
        <dbReference type="ARBA" id="ARBA00022676"/>
    </source>
</evidence>
<evidence type="ECO:0000313" key="13">
    <source>
        <dbReference type="Proteomes" id="UP000694429"/>
    </source>
</evidence>
<dbReference type="InterPro" id="IPR001296">
    <property type="entry name" value="Glyco_trans_1"/>
</dbReference>
<accession>A0A8C0NH25</accession>
<evidence type="ECO:0000256" key="7">
    <source>
        <dbReference type="ARBA" id="ARBA00045402"/>
    </source>
</evidence>
<feature type="domain" description="Glycosyl transferase family 1" evidence="10">
    <location>
        <begin position="256"/>
        <end position="379"/>
    </location>
</feature>
<dbReference type="SUPFAM" id="SSF53756">
    <property type="entry name" value="UDP-Glycosyltransferase/glycogen phosphorylase"/>
    <property type="match status" value="1"/>
</dbReference>
<organism evidence="12 13">
    <name type="scientific">Canis lupus familiaris</name>
    <name type="common">Dog</name>
    <name type="synonym">Canis familiaris</name>
    <dbReference type="NCBI Taxonomy" id="9615"/>
    <lineage>
        <taxon>Eukaryota</taxon>
        <taxon>Metazoa</taxon>
        <taxon>Chordata</taxon>
        <taxon>Craniata</taxon>
        <taxon>Vertebrata</taxon>
        <taxon>Euteleostomi</taxon>
        <taxon>Mammalia</taxon>
        <taxon>Eutheria</taxon>
        <taxon>Laurasiatheria</taxon>
        <taxon>Carnivora</taxon>
        <taxon>Caniformia</taxon>
        <taxon>Canidae</taxon>
        <taxon>Canis</taxon>
    </lineage>
</organism>
<comment type="similarity">
    <text evidence="1">Belongs to the glycosyltransferase group 1 family. Glycosyltransferase 4 subfamily.</text>
</comment>
<dbReference type="PANTHER" id="PTHR13615:SF3">
    <property type="entry name" value="GLYCOSYLTRANSFERASE-LIKE DOMAIN-CONTAINING PROTEIN 1"/>
    <property type="match status" value="1"/>
</dbReference>
<feature type="region of interest" description="Disordered" evidence="9">
    <location>
        <begin position="1"/>
        <end position="52"/>
    </location>
</feature>
<evidence type="ECO:0000256" key="4">
    <source>
        <dbReference type="ARBA" id="ARBA00044517"/>
    </source>
</evidence>
<evidence type="ECO:0000256" key="8">
    <source>
        <dbReference type="ARBA" id="ARBA00048439"/>
    </source>
</evidence>